<evidence type="ECO:0000313" key="2">
    <source>
        <dbReference type="Proteomes" id="UP001589747"/>
    </source>
</evidence>
<dbReference type="RefSeq" id="WP_377494265.1">
    <property type="nucleotide sequence ID" value="NZ_JBHMDO010000022.1"/>
</dbReference>
<dbReference type="Proteomes" id="UP001589747">
    <property type="component" value="Unassembled WGS sequence"/>
</dbReference>
<protein>
    <submittedName>
        <fullName evidence="1">Uncharacterized protein</fullName>
    </submittedName>
</protein>
<name>A0ABV5KNB6_9BACL</name>
<accession>A0ABV5KNB6</accession>
<evidence type="ECO:0000313" key="1">
    <source>
        <dbReference type="EMBL" id="MFB9326712.1"/>
    </source>
</evidence>
<organism evidence="1 2">
    <name type="scientific">Paenibacillus aurantiacus</name>
    <dbReference type="NCBI Taxonomy" id="1936118"/>
    <lineage>
        <taxon>Bacteria</taxon>
        <taxon>Bacillati</taxon>
        <taxon>Bacillota</taxon>
        <taxon>Bacilli</taxon>
        <taxon>Bacillales</taxon>
        <taxon>Paenibacillaceae</taxon>
        <taxon>Paenibacillus</taxon>
    </lineage>
</organism>
<keyword evidence="2" id="KW-1185">Reference proteome</keyword>
<reference evidence="1 2" key="1">
    <citation type="submission" date="2024-09" db="EMBL/GenBank/DDBJ databases">
        <authorList>
            <person name="Sun Q."/>
            <person name="Mori K."/>
        </authorList>
    </citation>
    <scope>NUCLEOTIDE SEQUENCE [LARGE SCALE GENOMIC DNA]</scope>
    <source>
        <strain evidence="1 2">TISTR 2452</strain>
    </source>
</reference>
<dbReference type="EMBL" id="JBHMDO010000022">
    <property type="protein sequence ID" value="MFB9326712.1"/>
    <property type="molecule type" value="Genomic_DNA"/>
</dbReference>
<comment type="caution">
    <text evidence="1">The sequence shown here is derived from an EMBL/GenBank/DDBJ whole genome shotgun (WGS) entry which is preliminary data.</text>
</comment>
<sequence>MSVRPRTQGRAAVLDSRAARLATDGTIGRSGFEQRVREQRLWAPEPMPPRFVEWSTALQLY</sequence>
<proteinExistence type="predicted"/>
<gene>
    <name evidence="1" type="ORF">ACFFSY_12375</name>
</gene>